<dbReference type="InterPro" id="IPR042076">
    <property type="entry name" value="Crisp-like_dom"/>
</dbReference>
<dbReference type="SMART" id="SM00198">
    <property type="entry name" value="SCP"/>
    <property type="match status" value="1"/>
</dbReference>
<keyword evidence="5" id="KW-1185">Reference proteome</keyword>
<dbReference type="Proteomes" id="UP000192578">
    <property type="component" value="Unassembled WGS sequence"/>
</dbReference>
<dbReference type="SUPFAM" id="SSF57546">
    <property type="entry name" value="Crisp domain-like"/>
    <property type="match status" value="1"/>
</dbReference>
<feature type="domain" description="SCP" evidence="3">
    <location>
        <begin position="247"/>
        <end position="385"/>
    </location>
</feature>
<dbReference type="PANTHER" id="PTHR10334">
    <property type="entry name" value="CYSTEINE-RICH SECRETORY PROTEIN-RELATED"/>
    <property type="match status" value="1"/>
</dbReference>
<evidence type="ECO:0000259" key="3">
    <source>
        <dbReference type="SMART" id="SM00198"/>
    </source>
</evidence>
<dbReference type="Pfam" id="PF00188">
    <property type="entry name" value="CAP"/>
    <property type="match status" value="1"/>
</dbReference>
<dbReference type="Gene3D" id="3.40.33.10">
    <property type="entry name" value="CAP"/>
    <property type="match status" value="1"/>
</dbReference>
<dbReference type="Pfam" id="PF08562">
    <property type="entry name" value="Crisp"/>
    <property type="match status" value="1"/>
</dbReference>
<organism evidence="4 5">
    <name type="scientific">Hypsibius exemplaris</name>
    <name type="common">Freshwater tardigrade</name>
    <dbReference type="NCBI Taxonomy" id="2072580"/>
    <lineage>
        <taxon>Eukaryota</taxon>
        <taxon>Metazoa</taxon>
        <taxon>Ecdysozoa</taxon>
        <taxon>Tardigrada</taxon>
        <taxon>Eutardigrada</taxon>
        <taxon>Parachela</taxon>
        <taxon>Hypsibioidea</taxon>
        <taxon>Hypsibiidae</taxon>
        <taxon>Hypsibius</taxon>
    </lineage>
</organism>
<gene>
    <name evidence="4" type="ORF">BV898_09105</name>
</gene>
<dbReference type="InterPro" id="IPR035940">
    <property type="entry name" value="CAP_sf"/>
</dbReference>
<feature type="region of interest" description="Disordered" evidence="1">
    <location>
        <begin position="177"/>
        <end position="243"/>
    </location>
</feature>
<comment type="caution">
    <text evidence="4">The sequence shown here is derived from an EMBL/GenBank/DDBJ whole genome shotgun (WGS) entry which is preliminary data.</text>
</comment>
<feature type="signal peptide" evidence="2">
    <location>
        <begin position="1"/>
        <end position="25"/>
    </location>
</feature>
<dbReference type="EMBL" id="MTYJ01000070">
    <property type="protein sequence ID" value="OQV16747.1"/>
    <property type="molecule type" value="Genomic_DNA"/>
</dbReference>
<dbReference type="OrthoDB" id="43654at2759"/>
<protein>
    <submittedName>
        <fullName evidence="4">Cysteine-rich venom protein DIS3</fullName>
    </submittedName>
</protein>
<feature type="chain" id="PRO_5012709491" evidence="2">
    <location>
        <begin position="26"/>
        <end position="463"/>
    </location>
</feature>
<feature type="compositionally biased region" description="Polar residues" evidence="1">
    <location>
        <begin position="199"/>
        <end position="221"/>
    </location>
</feature>
<dbReference type="InterPro" id="IPR014044">
    <property type="entry name" value="CAP_dom"/>
</dbReference>
<dbReference type="InterPro" id="IPR001283">
    <property type="entry name" value="CRISP-related"/>
</dbReference>
<evidence type="ECO:0000256" key="1">
    <source>
        <dbReference type="SAM" id="MobiDB-lite"/>
    </source>
</evidence>
<dbReference type="SUPFAM" id="SSF55797">
    <property type="entry name" value="PR-1-like"/>
    <property type="match status" value="1"/>
</dbReference>
<proteinExistence type="predicted"/>
<dbReference type="Gene3D" id="1.10.10.740">
    <property type="entry name" value="Crisp domain"/>
    <property type="match status" value="1"/>
</dbReference>
<evidence type="ECO:0000256" key="2">
    <source>
        <dbReference type="SAM" id="SignalP"/>
    </source>
</evidence>
<reference evidence="5" key="1">
    <citation type="submission" date="2017-01" db="EMBL/GenBank/DDBJ databases">
        <title>Comparative genomics of anhydrobiosis in the tardigrade Hypsibius dujardini.</title>
        <authorList>
            <person name="Yoshida Y."/>
            <person name="Koutsovoulos G."/>
            <person name="Laetsch D."/>
            <person name="Stevens L."/>
            <person name="Kumar S."/>
            <person name="Horikawa D."/>
            <person name="Ishino K."/>
            <person name="Komine S."/>
            <person name="Tomita M."/>
            <person name="Blaxter M."/>
            <person name="Arakawa K."/>
        </authorList>
    </citation>
    <scope>NUCLEOTIDE SEQUENCE [LARGE SCALE GENOMIC DNA]</scope>
    <source>
        <strain evidence="5">Z151</strain>
    </source>
</reference>
<name>A0A1W0WNK8_HYPEX</name>
<evidence type="ECO:0000313" key="5">
    <source>
        <dbReference type="Proteomes" id="UP000192578"/>
    </source>
</evidence>
<dbReference type="PRINTS" id="PR00837">
    <property type="entry name" value="V5TPXLIKE"/>
</dbReference>
<dbReference type="InterPro" id="IPR013871">
    <property type="entry name" value="Cysteine_rich_secretory"/>
</dbReference>
<sequence>MGWVVAVFAVVGALMLICTVYPVGAGCCMSTSNLCNKDLPQACRNLRDPKEENVLVSCQEGDDPVTIQQCLFACRTVKGRNGVCLSRSSAAQHDAAIKATTSASAAAQAGGELGEDATTQEFADKFHLSPSGVAILLKSNFVSVGDIKLLKGSLASAPLSAPLSAVDFGILRRFLNGDGPETVPAPTTEPPDNEETEASTKQMKTTASKTAANRRVITTTEAPAPSDDGDDADSAGSLPGLDTKSPAVQHAILDIINSYRRQAKAANMLKVSWDSVAAQSAQAAADRCQLKTTSITKELSSSCGQILAMGGGYTSWADVFARWNKQKENFEFGAANCNPTGREYRAYTQLVWAHSYQIGCAMSPCADSGGPLFICLFCPRGNKNGNCQPYLKGSSANGGVCGKCGGSNSALCSDGLCTNPCPFENSYRECDTIVNCSDQDDPNLEQCEATCKCRKSGLIYWIN</sequence>
<dbReference type="AlphaFoldDB" id="A0A1W0WNK8"/>
<accession>A0A1W0WNK8</accession>
<keyword evidence="2" id="KW-0732">Signal</keyword>
<evidence type="ECO:0000313" key="4">
    <source>
        <dbReference type="EMBL" id="OQV16747.1"/>
    </source>
</evidence>